<dbReference type="InterPro" id="IPR014198">
    <property type="entry name" value="Spore_III_AB"/>
</dbReference>
<dbReference type="Proteomes" id="UP000823904">
    <property type="component" value="Unassembled WGS sequence"/>
</dbReference>
<dbReference type="Pfam" id="PF09548">
    <property type="entry name" value="Spore_III_AB"/>
    <property type="match status" value="1"/>
</dbReference>
<proteinExistence type="predicted"/>
<gene>
    <name evidence="1" type="ORF">H9754_05055</name>
</gene>
<reference evidence="1" key="2">
    <citation type="submission" date="2021-04" db="EMBL/GenBank/DDBJ databases">
        <authorList>
            <person name="Gilroy R."/>
        </authorList>
    </citation>
    <scope>NUCLEOTIDE SEQUENCE</scope>
    <source>
        <strain evidence="1">ChiSjej3B21-8574</strain>
    </source>
</reference>
<protein>
    <submittedName>
        <fullName evidence="1">Stage III sporulation protein AB</fullName>
    </submittedName>
</protein>
<dbReference type="AlphaFoldDB" id="A0A9D2PGR7"/>
<accession>A0A9D2PGR7</accession>
<evidence type="ECO:0000313" key="2">
    <source>
        <dbReference type="Proteomes" id="UP000823904"/>
    </source>
</evidence>
<dbReference type="PIRSF" id="PIRSF021435">
    <property type="entry name" value="SpoIIIAB"/>
    <property type="match status" value="1"/>
</dbReference>
<dbReference type="EMBL" id="DWWD01000021">
    <property type="protein sequence ID" value="HJC49939.1"/>
    <property type="molecule type" value="Genomic_DNA"/>
</dbReference>
<organism evidence="1 2">
    <name type="scientific">Candidatus Anaerostipes avistercoris</name>
    <dbReference type="NCBI Taxonomy" id="2838462"/>
    <lineage>
        <taxon>Bacteria</taxon>
        <taxon>Bacillati</taxon>
        <taxon>Bacillota</taxon>
        <taxon>Clostridia</taxon>
        <taxon>Lachnospirales</taxon>
        <taxon>Lachnospiraceae</taxon>
        <taxon>Anaerostipes</taxon>
    </lineage>
</organism>
<name>A0A9D2PGR7_9FIRM</name>
<comment type="caution">
    <text evidence="1">The sequence shown here is derived from an EMBL/GenBank/DDBJ whole genome shotgun (WGS) entry which is preliminary data.</text>
</comment>
<reference evidence="1" key="1">
    <citation type="journal article" date="2021" name="PeerJ">
        <title>Extensive microbial diversity within the chicken gut microbiome revealed by metagenomics and culture.</title>
        <authorList>
            <person name="Gilroy R."/>
            <person name="Ravi A."/>
            <person name="Getino M."/>
            <person name="Pursley I."/>
            <person name="Horton D.L."/>
            <person name="Alikhan N.F."/>
            <person name="Baker D."/>
            <person name="Gharbi K."/>
            <person name="Hall N."/>
            <person name="Watson M."/>
            <person name="Adriaenssens E.M."/>
            <person name="Foster-Nyarko E."/>
            <person name="Jarju S."/>
            <person name="Secka A."/>
            <person name="Antonio M."/>
            <person name="Oren A."/>
            <person name="Chaudhuri R.R."/>
            <person name="La Ragione R."/>
            <person name="Hildebrand F."/>
            <person name="Pallen M.J."/>
        </authorList>
    </citation>
    <scope>NUCLEOTIDE SEQUENCE</scope>
    <source>
        <strain evidence="1">ChiSjej3B21-8574</strain>
    </source>
</reference>
<sequence>MLKIIGVLMIIAAGVSFGFSKAEKEQKRLEQGIALKRMLYLLQGEIRYGFTPLPEAIAAIAGKTAEEFRPFLIQTAKQLESHAEESFSRVWNQAVRDQLKPQIIETEFLEILLSMGETIGYLDQEMQEKTIGFAIEQIEDVIFQMKDQVIKNCRMYRSLGLSFSLLLVIILI</sequence>
<evidence type="ECO:0000313" key="1">
    <source>
        <dbReference type="EMBL" id="HJC49939.1"/>
    </source>
</evidence>